<organism evidence="1 2">
    <name type="scientific">Seonamhaeicola algicola</name>
    <dbReference type="NCBI Taxonomy" id="1719036"/>
    <lineage>
        <taxon>Bacteria</taxon>
        <taxon>Pseudomonadati</taxon>
        <taxon>Bacteroidota</taxon>
        <taxon>Flavobacteriia</taxon>
        <taxon>Flavobacteriales</taxon>
        <taxon>Flavobacteriaceae</taxon>
    </lineage>
</organism>
<evidence type="ECO:0000313" key="2">
    <source>
        <dbReference type="Proteomes" id="UP000321790"/>
    </source>
</evidence>
<sequence length="491" mass="51905">MKIKYIWLLVILVGFFSCDDLESPIPEQEVIPELTSGTADFSNYVALGASFTAGFTDNALFKASQQNSFPNMLASKFALAGGGDFTQPLMNDNFGGLAANGNRITDPRLVFNGSAPAGLETVIGPVTVSTDIVLNNPTGPFNNLGVPGAKSFHLVAEGFGNLQNFPTAANPYAIRITGGASNASILDLALEQNPTFFTLSEIGGNDVLGYAISGGDGTNTITDATTFNNAFGFLVSELTKNGAKGVVTTVPYITDLAHFTTVPHNPVPLNEASANQINNGYAQYNGGLATMVTLGQITQEEADKRTIQFMASATNAVVIEDENLTDLSTFGIPSYRHATAEDLLVLPALNFIGTAVNNDPTKLNGITVPLKDKWVLTPEEQMEISTATDTFNATITSVANANENVALLDLNAILTELASTGIMFDGYSLKSSLVTGGAISLDGIHLTARGYALMANKFLEIIDSEFGSNFKVSGNLLKASNYQTNYTPALQ</sequence>
<dbReference type="AlphaFoldDB" id="A0A5C7AWV2"/>
<dbReference type="OrthoDB" id="9764164at2"/>
<name>A0A5C7AWV2_9FLAO</name>
<dbReference type="EMBL" id="VOSC01000012">
    <property type="protein sequence ID" value="TXE13158.1"/>
    <property type="molecule type" value="Genomic_DNA"/>
</dbReference>
<comment type="caution">
    <text evidence="1">The sequence shown here is derived from an EMBL/GenBank/DDBJ whole genome shotgun (WGS) entry which is preliminary data.</text>
</comment>
<dbReference type="RefSeq" id="WP_147132399.1">
    <property type="nucleotide sequence ID" value="NZ_VOSC01000012.1"/>
</dbReference>
<dbReference type="PROSITE" id="PS51257">
    <property type="entry name" value="PROKAR_LIPOPROTEIN"/>
    <property type="match status" value="1"/>
</dbReference>
<keyword evidence="2" id="KW-1185">Reference proteome</keyword>
<dbReference type="InterPro" id="IPR036514">
    <property type="entry name" value="SGNH_hydro_sf"/>
</dbReference>
<proteinExistence type="predicted"/>
<reference evidence="2" key="1">
    <citation type="submission" date="2019-08" db="EMBL/GenBank/DDBJ databases">
        <title>Seonamhaeicola sediminis sp. nov., isolated from marine sediment.</title>
        <authorList>
            <person name="Cao W.R."/>
        </authorList>
    </citation>
    <scope>NUCLEOTIDE SEQUENCE [LARGE SCALE GENOMIC DNA]</scope>
    <source>
        <strain evidence="2">Gy8</strain>
    </source>
</reference>
<gene>
    <name evidence="1" type="ORF">FUA26_05015</name>
</gene>
<dbReference type="SUPFAM" id="SSF52266">
    <property type="entry name" value="SGNH hydrolase"/>
    <property type="match status" value="2"/>
</dbReference>
<evidence type="ECO:0000313" key="1">
    <source>
        <dbReference type="EMBL" id="TXE13158.1"/>
    </source>
</evidence>
<protein>
    <submittedName>
        <fullName evidence="1">G-D-S-L family lipolytic protein</fullName>
    </submittedName>
</protein>
<dbReference type="Gene3D" id="3.40.50.1110">
    <property type="entry name" value="SGNH hydrolase"/>
    <property type="match status" value="1"/>
</dbReference>
<dbReference type="GO" id="GO:0016788">
    <property type="term" value="F:hydrolase activity, acting on ester bonds"/>
    <property type="evidence" value="ECO:0007669"/>
    <property type="project" value="UniProtKB-ARBA"/>
</dbReference>
<dbReference type="Proteomes" id="UP000321790">
    <property type="component" value="Unassembled WGS sequence"/>
</dbReference>
<accession>A0A5C7AWV2</accession>